<dbReference type="InterPro" id="IPR000182">
    <property type="entry name" value="GNAT_dom"/>
</dbReference>
<evidence type="ECO:0000313" key="3">
    <source>
        <dbReference type="Proteomes" id="UP000704960"/>
    </source>
</evidence>
<dbReference type="Proteomes" id="UP000704960">
    <property type="component" value="Unassembled WGS sequence"/>
</dbReference>
<dbReference type="PANTHER" id="PTHR43415:SF3">
    <property type="entry name" value="GNAT-FAMILY ACETYLTRANSFERASE"/>
    <property type="match status" value="1"/>
</dbReference>
<dbReference type="PANTHER" id="PTHR43415">
    <property type="entry name" value="SPERMIDINE N(1)-ACETYLTRANSFERASE"/>
    <property type="match status" value="1"/>
</dbReference>
<name>A0A932YYC8_9BACT</name>
<dbReference type="InterPro" id="IPR016181">
    <property type="entry name" value="Acyl_CoA_acyltransferase"/>
</dbReference>
<evidence type="ECO:0000313" key="2">
    <source>
        <dbReference type="EMBL" id="MBI4132459.1"/>
    </source>
</evidence>
<proteinExistence type="predicted"/>
<dbReference type="SUPFAM" id="SSF55729">
    <property type="entry name" value="Acyl-CoA N-acyltransferases (Nat)"/>
    <property type="match status" value="1"/>
</dbReference>
<gene>
    <name evidence="2" type="ORF">HY474_02415</name>
</gene>
<dbReference type="AlphaFoldDB" id="A0A932YYC8"/>
<evidence type="ECO:0000259" key="1">
    <source>
        <dbReference type="PROSITE" id="PS51186"/>
    </source>
</evidence>
<comment type="caution">
    <text evidence="2">The sequence shown here is derived from an EMBL/GenBank/DDBJ whole genome shotgun (WGS) entry which is preliminary data.</text>
</comment>
<protein>
    <submittedName>
        <fullName evidence="2">GNAT family N-acetyltransferase</fullName>
    </submittedName>
</protein>
<feature type="domain" description="N-acetyltransferase" evidence="1">
    <location>
        <begin position="11"/>
        <end position="165"/>
    </location>
</feature>
<reference evidence="2" key="1">
    <citation type="submission" date="2020-07" db="EMBL/GenBank/DDBJ databases">
        <title>Huge and variable diversity of episymbiotic CPR bacteria and DPANN archaea in groundwater ecosystems.</title>
        <authorList>
            <person name="He C.Y."/>
            <person name="Keren R."/>
            <person name="Whittaker M."/>
            <person name="Farag I.F."/>
            <person name="Doudna J."/>
            <person name="Cate J.H.D."/>
            <person name="Banfield J.F."/>
        </authorList>
    </citation>
    <scope>NUCLEOTIDE SEQUENCE</scope>
    <source>
        <strain evidence="2">NC_groundwater_1226_Ag_S-0.1um_59_124</strain>
    </source>
</reference>
<accession>A0A932YYC8</accession>
<dbReference type="GO" id="GO:0016747">
    <property type="term" value="F:acyltransferase activity, transferring groups other than amino-acyl groups"/>
    <property type="evidence" value="ECO:0007669"/>
    <property type="project" value="InterPro"/>
</dbReference>
<dbReference type="Gene3D" id="3.40.630.30">
    <property type="match status" value="1"/>
</dbReference>
<dbReference type="EMBL" id="JACQMJ010000008">
    <property type="protein sequence ID" value="MBI4132459.1"/>
    <property type="molecule type" value="Genomic_DNA"/>
</dbReference>
<organism evidence="2 3">
    <name type="scientific">Candidatus Sungiibacteriota bacterium</name>
    <dbReference type="NCBI Taxonomy" id="2750080"/>
    <lineage>
        <taxon>Bacteria</taxon>
        <taxon>Candidatus Sungiibacteriota</taxon>
    </lineage>
</organism>
<dbReference type="PROSITE" id="PS51186">
    <property type="entry name" value="GNAT"/>
    <property type="match status" value="1"/>
</dbReference>
<sequence>MGPVFLKGAVVTLRPLERQSDFALCWQWINDPGIREWLASFLPVTEREEEQFFSRERPNDFLLAIVTGGQEPRHIGNIGAHRIHLADRTAELGILIGEPDEWGKGYGTDAVLTLARYLFHELGLVKLVWQALSPNERSIRLAKRCGFEVEAVLKEEKFRHGRRVDVVRLAMFRSQFEAAWESHQERMRNGGGAVKASG</sequence>
<dbReference type="Pfam" id="PF13302">
    <property type="entry name" value="Acetyltransf_3"/>
    <property type="match status" value="1"/>
</dbReference>